<keyword evidence="3 5" id="KW-1133">Transmembrane helix</keyword>
<feature type="transmembrane region" description="Helical" evidence="5">
    <location>
        <begin position="63"/>
        <end position="84"/>
    </location>
</feature>
<dbReference type="AlphaFoldDB" id="A0A1F7RR00"/>
<keyword evidence="5" id="KW-0813">Transport</keyword>
<comment type="subunit">
    <text evidence="5">Forms a complex with TatA.</text>
</comment>
<dbReference type="Proteomes" id="UP000178797">
    <property type="component" value="Unassembled WGS sequence"/>
</dbReference>
<organism evidence="6 7">
    <name type="scientific">Candidatus Schekmanbacteria bacterium RBG_16_38_10</name>
    <dbReference type="NCBI Taxonomy" id="1817879"/>
    <lineage>
        <taxon>Bacteria</taxon>
        <taxon>Candidatus Schekmaniibacteriota</taxon>
    </lineage>
</organism>
<dbReference type="GO" id="GO:0043953">
    <property type="term" value="P:protein transport by the Tat complex"/>
    <property type="evidence" value="ECO:0007669"/>
    <property type="project" value="UniProtKB-UniRule"/>
</dbReference>
<evidence type="ECO:0000313" key="7">
    <source>
        <dbReference type="Proteomes" id="UP000178797"/>
    </source>
</evidence>
<dbReference type="NCBIfam" id="TIGR00945">
    <property type="entry name" value="tatC"/>
    <property type="match status" value="1"/>
</dbReference>
<keyword evidence="5" id="KW-1003">Cell membrane</keyword>
<feature type="transmembrane region" description="Helical" evidence="5">
    <location>
        <begin position="189"/>
        <end position="208"/>
    </location>
</feature>
<feature type="transmembrane region" description="Helical" evidence="5">
    <location>
        <begin position="14"/>
        <end position="32"/>
    </location>
</feature>
<reference evidence="6 7" key="1">
    <citation type="journal article" date="2016" name="Nat. Commun.">
        <title>Thousands of microbial genomes shed light on interconnected biogeochemical processes in an aquifer system.</title>
        <authorList>
            <person name="Anantharaman K."/>
            <person name="Brown C.T."/>
            <person name="Hug L.A."/>
            <person name="Sharon I."/>
            <person name="Castelle C.J."/>
            <person name="Probst A.J."/>
            <person name="Thomas B.C."/>
            <person name="Singh A."/>
            <person name="Wilkins M.J."/>
            <person name="Karaoz U."/>
            <person name="Brodie E.L."/>
            <person name="Williams K.H."/>
            <person name="Hubbard S.S."/>
            <person name="Banfield J.F."/>
        </authorList>
    </citation>
    <scope>NUCLEOTIDE SEQUENCE [LARGE SCALE GENOMIC DNA]</scope>
</reference>
<comment type="caution">
    <text evidence="6">The sequence shown here is derived from an EMBL/GenBank/DDBJ whole genome shotgun (WGS) entry which is preliminary data.</text>
</comment>
<dbReference type="PRINTS" id="PR01840">
    <property type="entry name" value="TATCFAMILY"/>
</dbReference>
<keyword evidence="4 5" id="KW-0472">Membrane</keyword>
<sequence>MTFIEHLEELRKRVIKCIIGVSVGFIVSYIYSKELFSLLMRPLILILPKTQKQLVFTNPIQPFFVYLKVALIVGVFISSPLILFQLWRFISPGLYKNERKYSFAFLLLSIIFFIGGTSFGYFILLPISFSFLLKFAEGLIPMITINDALSLISWLLFGLGICFELPVFLLLMAKMGIISLQTITKNRKYAFLISFVVSAVVTPTPDLFTQCTLAIPLYILYEISIVLIKIFVKKSVSKSA</sequence>
<evidence type="ECO:0000313" key="6">
    <source>
        <dbReference type="EMBL" id="OGL43986.1"/>
    </source>
</evidence>
<comment type="subcellular location">
    <subcellularLocation>
        <location evidence="5">Cell membrane</location>
        <topology evidence="5">Multi-pass membrane protein</topology>
    </subcellularLocation>
    <subcellularLocation>
        <location evidence="1">Membrane</location>
        <topology evidence="1">Multi-pass membrane protein</topology>
    </subcellularLocation>
</comment>
<dbReference type="Pfam" id="PF00902">
    <property type="entry name" value="TatC"/>
    <property type="match status" value="1"/>
</dbReference>
<evidence type="ECO:0000256" key="5">
    <source>
        <dbReference type="HAMAP-Rule" id="MF_00902"/>
    </source>
</evidence>
<keyword evidence="5" id="KW-0653">Protein transport</keyword>
<gene>
    <name evidence="5" type="primary">tatC</name>
    <name evidence="6" type="ORF">A2W05_04815</name>
</gene>
<evidence type="ECO:0000256" key="2">
    <source>
        <dbReference type="ARBA" id="ARBA00022692"/>
    </source>
</evidence>
<evidence type="ECO:0000256" key="1">
    <source>
        <dbReference type="ARBA" id="ARBA00004141"/>
    </source>
</evidence>
<feature type="transmembrane region" description="Helical" evidence="5">
    <location>
        <begin position="214"/>
        <end position="232"/>
    </location>
</feature>
<evidence type="ECO:0000256" key="3">
    <source>
        <dbReference type="ARBA" id="ARBA00022989"/>
    </source>
</evidence>
<dbReference type="PANTHER" id="PTHR30371:SF0">
    <property type="entry name" value="SEC-INDEPENDENT PROTEIN TRANSLOCASE PROTEIN TATC, CHLOROPLASTIC-RELATED"/>
    <property type="match status" value="1"/>
</dbReference>
<keyword evidence="2 5" id="KW-0812">Transmembrane</keyword>
<dbReference type="GO" id="GO:0033281">
    <property type="term" value="C:TAT protein transport complex"/>
    <property type="evidence" value="ECO:0007669"/>
    <property type="project" value="UniProtKB-UniRule"/>
</dbReference>
<feature type="transmembrane region" description="Helical" evidence="5">
    <location>
        <begin position="105"/>
        <end position="131"/>
    </location>
</feature>
<dbReference type="HAMAP" id="MF_00902">
    <property type="entry name" value="TatC"/>
    <property type="match status" value="1"/>
</dbReference>
<comment type="function">
    <text evidence="5">Part of the twin-arginine translocation (Tat) system that transports large folded proteins containing a characteristic twin-arginine motif in their signal peptide across membranes.</text>
</comment>
<proteinExistence type="inferred from homology"/>
<accession>A0A1F7RR00</accession>
<dbReference type="PANTHER" id="PTHR30371">
    <property type="entry name" value="SEC-INDEPENDENT PROTEIN TRANSLOCASE PROTEIN TATC"/>
    <property type="match status" value="1"/>
</dbReference>
<feature type="transmembrane region" description="Helical" evidence="5">
    <location>
        <begin position="151"/>
        <end position="177"/>
    </location>
</feature>
<dbReference type="GO" id="GO:0009977">
    <property type="term" value="F:proton motive force dependent protein transmembrane transporter activity"/>
    <property type="evidence" value="ECO:0007669"/>
    <property type="project" value="TreeGrafter"/>
</dbReference>
<comment type="similarity">
    <text evidence="5">Belongs to the TatC family.</text>
</comment>
<protein>
    <recommendedName>
        <fullName evidence="5">Sec-independent protein translocase protein TatC</fullName>
    </recommendedName>
</protein>
<dbReference type="EMBL" id="MGDE01000200">
    <property type="protein sequence ID" value="OGL43986.1"/>
    <property type="molecule type" value="Genomic_DNA"/>
</dbReference>
<evidence type="ECO:0000256" key="4">
    <source>
        <dbReference type="ARBA" id="ARBA00023136"/>
    </source>
</evidence>
<dbReference type="GO" id="GO:0065002">
    <property type="term" value="P:intracellular protein transmembrane transport"/>
    <property type="evidence" value="ECO:0007669"/>
    <property type="project" value="TreeGrafter"/>
</dbReference>
<name>A0A1F7RR00_9BACT</name>
<keyword evidence="5" id="KW-0811">Translocation</keyword>
<dbReference type="InterPro" id="IPR002033">
    <property type="entry name" value="TatC"/>
</dbReference>